<dbReference type="InterPro" id="IPR038081">
    <property type="entry name" value="CalX-like_sf"/>
</dbReference>
<dbReference type="RefSeq" id="WP_067420186.1">
    <property type="nucleotide sequence ID" value="NZ_LNTY01000062.1"/>
</dbReference>
<organism evidence="4 5">
    <name type="scientific">Enterovibrio coralii</name>
    <dbReference type="NCBI Taxonomy" id="294935"/>
    <lineage>
        <taxon>Bacteria</taxon>
        <taxon>Pseudomonadati</taxon>
        <taxon>Pseudomonadota</taxon>
        <taxon>Gammaproteobacteria</taxon>
        <taxon>Vibrionales</taxon>
        <taxon>Vibrionaceae</taxon>
        <taxon>Enterovibrio</taxon>
    </lineage>
</organism>
<evidence type="ECO:0008006" key="6">
    <source>
        <dbReference type="Google" id="ProtNLM"/>
    </source>
</evidence>
<evidence type="ECO:0000313" key="4">
    <source>
        <dbReference type="EMBL" id="KXF79698.1"/>
    </source>
</evidence>
<sequence>MVQDDNLNEGTEKLVAHIKNIKQDSFEKVVEGKLDSDGIPSKGKAKAVAKIEDESAPDSDDTVVIKLFQAKDGKLVLGANGLPQLAEDSQLTEGDSDSDTVQYIALPVTSNGDILATVANDGSVTIDKAARGKVDVAITESDDTATSNNVDTSTQGVKKQTVKLGEAFEVKATDDHFAESGESVTVSIDSGSVTGKITKTYENVEASSSVENAIVDESIPGAEDTVSVKIFAVVNGKLVSKNSINEDVENGTNEAVYKAVLVDSNGKVIDEDNHSDVDITFSDLGSNQDGSVDFDLNGQTITVKLNEEFSAKALDDLYREVKEEFTVQVDLTSDQIASLEQTYENVEGSTDTVTTIIRDEHYTERDTDDTVFVVIESSGDVTEEDGATITYTVKLVDANGDPVEVPNGESVDVRLSWNGTSNAADFSDYDDLPTHVTIKGGESSTSEGLTVTIKDDYLKEGSENLKAHVTQITQSSFEIVREGELGNDGKPQEAQAIAEATISDESGADTDSVTVKLFAADAQGNIIYKDDIPQEANSVEEGGQAFYVAQLVDGNGDIIAGASGRVTINFGELSNADGTNDYAQSGTSTTVSLGETITVDSLDDYIKEGSESFNVSVSLTDGQQAAFERKYESVEVDGSVTTTISDEGDDNYGDEDTVFVIVEASDDVTESDNAEIHFTIKLVDINGKPVEVPQDKSVTVNLKWLGHATADDFDDNFTFPPSVTIDAGQSESDVIIVPIKDDDLSERYESVVAGVNSIDQDSFEKVAEAQLVDGKPQAGYAADHALIIDNDNPPVAINDFKDTGSIFKESFESAPDADQIILDKGKWKVIEQYNGWDVENGLEIQTGNVGGSKASDGDSHAELDSHGKGDTSVSISRTLDAGDGVIEGQEYTLKFDYRPRPSGKKDPENHREDDSDISFTFGDKAYFINVEDGVLSPIPDDGSVSIKLKTGNNDDWYEISVTHTPDSSQEIALSFSNTGVSNSYGGYIDNIDVNGPQPYWVNNSDSDGIQITFADIVKNDTDPDGNETVSVWGTGSLDSFTLVPSDAGTITFNDDGTGLVFTPNEDFNGPVQIQYFATDGTNKSLESADIHIYVNEVNATDDGSELLFTTSSEDGWQNLDGNGVLTIKALKIGDDGKRVTDGELVTEDSKHINENHGIGVADEARENNAGGVGYQVEYDHGTNTSEAIQVDLVDVADKVEIGVARLFDNEHGDGNHEVAKWTAYNDKGEEITSGTFHFGDRSSGKGLITIEAIGIASVVVEALPRVNEVDSGKTSGDASDFTITSVSVYTEPYKVTETNTLDSNATTHGSLLDNDGDPEGHSFAVTKINNTVLTFSDNGFASVEFAEGTLRIKADGTFEFDAKNQASLSKGEAQSFEFEYTVKDSAGDTDTANVKITIVGVNEAPIVEDVTAQANEDDQSFVVDPLANSSDSDSSDELKAENIQFSSGKADGIQIVDGKLEVDPSAYQYLSEGEKEVITYTYDVVEYDGDTEISRTPTKATITIDGKNDAPQAGDDTDHQNVGNAYWTNNDEGESVTIPVTHILTNDTDAENDSLSIVIGSLKLDDPDAGDFELVVKAANGAESIVSKDYQLQDGESLESIIFTPTPDYHGQVNLSYQVTDGTSNSNVANIPIVVNAVDANDDAFRRCSPLAVRMDGKTWMTMAISPSRHSSSKTARESPKANWLQRIQSTSTAKVLALLIRRALTIKARLSKLSTTMSLMSQKLWRSTLLVRPLGWMSAFHVCSRQRTAVKLAST</sequence>
<proteinExistence type="predicted"/>
<dbReference type="EMBL" id="LNTY01000062">
    <property type="protein sequence ID" value="KXF79698.1"/>
    <property type="molecule type" value="Genomic_DNA"/>
</dbReference>
<dbReference type="Pfam" id="PF17892">
    <property type="entry name" value="Cadherin_5"/>
    <property type="match status" value="1"/>
</dbReference>
<evidence type="ECO:0000259" key="3">
    <source>
        <dbReference type="Pfam" id="PF17892"/>
    </source>
</evidence>
<dbReference type="Proteomes" id="UP000070529">
    <property type="component" value="Unassembled WGS sequence"/>
</dbReference>
<protein>
    <recommendedName>
        <fullName evidence="6">Cadherin domain-containing protein</fullName>
    </recommendedName>
</protein>
<gene>
    <name evidence="4" type="ORF">ATN88_15670</name>
</gene>
<dbReference type="Gene3D" id="2.60.40.2030">
    <property type="match status" value="1"/>
</dbReference>
<feature type="region of interest" description="Disordered" evidence="1">
    <location>
        <begin position="847"/>
        <end position="876"/>
    </location>
</feature>
<keyword evidence="5" id="KW-1185">Reference proteome</keyword>
<dbReference type="Pfam" id="PF17803">
    <property type="entry name" value="Cadherin_4"/>
    <property type="match status" value="1"/>
</dbReference>
<dbReference type="InterPro" id="IPR010221">
    <property type="entry name" value="VCBS_dom"/>
</dbReference>
<feature type="region of interest" description="Disordered" evidence="1">
    <location>
        <begin position="896"/>
        <end position="917"/>
    </location>
</feature>
<dbReference type="NCBIfam" id="TIGR01965">
    <property type="entry name" value="VCBS_repeat"/>
    <property type="match status" value="1"/>
</dbReference>
<feature type="domain" description="Cadherin-like" evidence="3">
    <location>
        <begin position="1006"/>
        <end position="1086"/>
    </location>
</feature>
<dbReference type="SUPFAM" id="SSF141072">
    <property type="entry name" value="CalX-like"/>
    <property type="match status" value="1"/>
</dbReference>
<dbReference type="InterPro" id="IPR040853">
    <property type="entry name" value="RapA2_cadherin-like"/>
</dbReference>
<comment type="caution">
    <text evidence="4">The sequence shown here is derived from an EMBL/GenBank/DDBJ whole genome shotgun (WGS) entry which is preliminary data.</text>
</comment>
<dbReference type="InterPro" id="IPR041690">
    <property type="entry name" value="Cadherin_5"/>
</dbReference>
<feature type="compositionally biased region" description="Basic and acidic residues" evidence="1">
    <location>
        <begin position="855"/>
        <end position="869"/>
    </location>
</feature>
<evidence type="ECO:0000259" key="2">
    <source>
        <dbReference type="Pfam" id="PF17803"/>
    </source>
</evidence>
<feature type="compositionally biased region" description="Basic and acidic residues" evidence="1">
    <location>
        <begin position="896"/>
        <end position="913"/>
    </location>
</feature>
<feature type="domain" description="RapA2 cadherin-like" evidence="2">
    <location>
        <begin position="1500"/>
        <end position="1571"/>
    </location>
</feature>
<evidence type="ECO:0000313" key="5">
    <source>
        <dbReference type="Proteomes" id="UP000070529"/>
    </source>
</evidence>
<dbReference type="STRING" id="294935.ATN88_15670"/>
<evidence type="ECO:0000256" key="1">
    <source>
        <dbReference type="SAM" id="MobiDB-lite"/>
    </source>
</evidence>
<reference evidence="4 5" key="1">
    <citation type="submission" date="2015-11" db="EMBL/GenBank/DDBJ databases">
        <title>Genomic Taxonomy of the Vibrionaceae.</title>
        <authorList>
            <person name="Gomez-Gil B."/>
            <person name="Enciso-Ibarra J."/>
        </authorList>
    </citation>
    <scope>NUCLEOTIDE SEQUENCE [LARGE SCALE GENOMIC DNA]</scope>
    <source>
        <strain evidence="4 5">CAIM 912</strain>
    </source>
</reference>
<accession>A0A135I2N3</accession>
<dbReference type="Pfam" id="PF17963">
    <property type="entry name" value="Big_9"/>
    <property type="match status" value="1"/>
</dbReference>
<name>A0A135I2N3_9GAMM</name>